<dbReference type="InterPro" id="IPR050445">
    <property type="entry name" value="Bact_polysacc_biosynth/exp"/>
</dbReference>
<dbReference type="AlphaFoldDB" id="A0A437MGH9"/>
<keyword evidence="3" id="KW-0812">Transmembrane</keyword>
<dbReference type="PANTHER" id="PTHR32309">
    <property type="entry name" value="TYROSINE-PROTEIN KINASE"/>
    <property type="match status" value="1"/>
</dbReference>
<feature type="coiled-coil region" evidence="1">
    <location>
        <begin position="381"/>
        <end position="408"/>
    </location>
</feature>
<name>A0A437MGH9_9PROT</name>
<accession>A0A437MGH9</accession>
<keyword evidence="3" id="KW-1133">Transmembrane helix</keyword>
<comment type="caution">
    <text evidence="4">The sequence shown here is derived from an EMBL/GenBank/DDBJ whole genome shotgun (WGS) entry which is preliminary data.</text>
</comment>
<reference evidence="4 5" key="1">
    <citation type="submission" date="2019-01" db="EMBL/GenBank/DDBJ databases">
        <authorList>
            <person name="Chen W.-M."/>
        </authorList>
    </citation>
    <scope>NUCLEOTIDE SEQUENCE [LARGE SCALE GENOMIC DNA]</scope>
    <source>
        <strain evidence="4 5">CCP-6</strain>
    </source>
</reference>
<evidence type="ECO:0000256" key="1">
    <source>
        <dbReference type="SAM" id="Coils"/>
    </source>
</evidence>
<keyword evidence="1" id="KW-0175">Coiled coil</keyword>
<feature type="region of interest" description="Disordered" evidence="2">
    <location>
        <begin position="474"/>
        <end position="503"/>
    </location>
</feature>
<feature type="transmembrane region" description="Helical" evidence="3">
    <location>
        <begin position="37"/>
        <end position="58"/>
    </location>
</feature>
<dbReference type="OrthoDB" id="6148968at2"/>
<evidence type="ECO:0008006" key="6">
    <source>
        <dbReference type="Google" id="ProtNLM"/>
    </source>
</evidence>
<feature type="compositionally biased region" description="Low complexity" evidence="2">
    <location>
        <begin position="474"/>
        <end position="487"/>
    </location>
</feature>
<gene>
    <name evidence="4" type="ORF">EOD42_10080</name>
</gene>
<protein>
    <recommendedName>
        <fullName evidence="6">Polysaccharide chain length determinant N-terminal domain-containing protein</fullName>
    </recommendedName>
</protein>
<sequence>MPSPADPPDTAVKPGFGMRLRRRLIMGGARGGRWRRYVLTMVIGLSVIWGMSIAYLVLAPRSYAGGFVFVLPGTGAGTSVNLESIGQAVSTSASAFSSPDFSPTQNYRRMLLSRRVLLETAQRLGIPESAFPQPRVDLADQAKLITVTVRGPTPAIAEERAQALHDTFLAVLDDLRRREIETRDVSYREMLTGYQARLDAARQRLVMHQAETGLVSLDQYGTIVASVERLREQQRDVTARLAQSRAGTERLVTLLGAGPETASAALMLRADPISQELLGLLARQEAELSTLTGTRGQANPRVADLSAERASTIRRLADRVQEITGQRPANVLRLRDLSLREERARLFERMVSAMADETALEGMQAEIARQIAAEQARSVSLAGQASRLDELRREMQVAEAVFSSALARIDTSKSDIFASYPMLQTLEAPSRPERPVSPLPILAVAGGMGATFFLFFALGLTWLRAALLHRILRSGSSSQPSPAPGDGTSSAPSISSVPQRRPA</sequence>
<evidence type="ECO:0000313" key="4">
    <source>
        <dbReference type="EMBL" id="RVT96751.1"/>
    </source>
</evidence>
<dbReference type="RefSeq" id="WP_127787402.1">
    <property type="nucleotide sequence ID" value="NZ_SACL01000003.1"/>
</dbReference>
<dbReference type="PANTHER" id="PTHR32309:SF31">
    <property type="entry name" value="CAPSULAR EXOPOLYSACCHARIDE FAMILY"/>
    <property type="match status" value="1"/>
</dbReference>
<organism evidence="4 5">
    <name type="scientific">Rhodovarius crocodyli</name>
    <dbReference type="NCBI Taxonomy" id="1979269"/>
    <lineage>
        <taxon>Bacteria</taxon>
        <taxon>Pseudomonadati</taxon>
        <taxon>Pseudomonadota</taxon>
        <taxon>Alphaproteobacteria</taxon>
        <taxon>Acetobacterales</taxon>
        <taxon>Roseomonadaceae</taxon>
        <taxon>Rhodovarius</taxon>
    </lineage>
</organism>
<evidence type="ECO:0000256" key="2">
    <source>
        <dbReference type="SAM" id="MobiDB-lite"/>
    </source>
</evidence>
<keyword evidence="3" id="KW-0472">Membrane</keyword>
<feature type="transmembrane region" description="Helical" evidence="3">
    <location>
        <begin position="439"/>
        <end position="463"/>
    </location>
</feature>
<dbReference type="EMBL" id="SACL01000003">
    <property type="protein sequence ID" value="RVT96751.1"/>
    <property type="molecule type" value="Genomic_DNA"/>
</dbReference>
<evidence type="ECO:0000256" key="3">
    <source>
        <dbReference type="SAM" id="Phobius"/>
    </source>
</evidence>
<keyword evidence="5" id="KW-1185">Reference proteome</keyword>
<proteinExistence type="predicted"/>
<evidence type="ECO:0000313" key="5">
    <source>
        <dbReference type="Proteomes" id="UP000282957"/>
    </source>
</evidence>
<dbReference type="Proteomes" id="UP000282957">
    <property type="component" value="Unassembled WGS sequence"/>
</dbReference>
<feature type="compositionally biased region" description="Polar residues" evidence="2">
    <location>
        <begin position="488"/>
        <end position="503"/>
    </location>
</feature>